<accession>A0A4R8DFG1</accession>
<dbReference type="EMBL" id="SODV01000002">
    <property type="protein sequence ID" value="TDW96167.1"/>
    <property type="molecule type" value="Genomic_DNA"/>
</dbReference>
<proteinExistence type="predicted"/>
<dbReference type="SUPFAM" id="SSF51735">
    <property type="entry name" value="NAD(P)-binding Rossmann-fold domains"/>
    <property type="match status" value="1"/>
</dbReference>
<keyword evidence="4" id="KW-1185">Reference proteome</keyword>
<dbReference type="InterPro" id="IPR011032">
    <property type="entry name" value="GroES-like_sf"/>
</dbReference>
<dbReference type="Gene3D" id="3.40.50.720">
    <property type="entry name" value="NAD(P)-binding Rossmann-like Domain"/>
    <property type="match status" value="1"/>
</dbReference>
<dbReference type="InterPro" id="IPR013154">
    <property type="entry name" value="ADH-like_N"/>
</dbReference>
<dbReference type="SMART" id="SM00829">
    <property type="entry name" value="PKS_ER"/>
    <property type="match status" value="1"/>
</dbReference>
<dbReference type="Pfam" id="PF13602">
    <property type="entry name" value="ADH_zinc_N_2"/>
    <property type="match status" value="1"/>
</dbReference>
<gene>
    <name evidence="3" type="ORF">EDB95_3990</name>
</gene>
<evidence type="ECO:0000313" key="3">
    <source>
        <dbReference type="EMBL" id="TDW96167.1"/>
    </source>
</evidence>
<keyword evidence="1" id="KW-0560">Oxidoreductase</keyword>
<name>A0A4R8DFG1_9BACT</name>
<dbReference type="InterPro" id="IPR050700">
    <property type="entry name" value="YIM1/Zinc_Alcohol_DH_Fams"/>
</dbReference>
<dbReference type="Proteomes" id="UP000294498">
    <property type="component" value="Unassembled WGS sequence"/>
</dbReference>
<reference evidence="3 4" key="1">
    <citation type="submission" date="2019-03" db="EMBL/GenBank/DDBJ databases">
        <title>Genomic Encyclopedia of Type Strains, Phase IV (KMG-IV): sequencing the most valuable type-strain genomes for metagenomic binning, comparative biology and taxonomic classification.</title>
        <authorList>
            <person name="Goeker M."/>
        </authorList>
    </citation>
    <scope>NUCLEOTIDE SEQUENCE [LARGE SCALE GENOMIC DNA]</scope>
    <source>
        <strain evidence="3 4">DSM 100059</strain>
    </source>
</reference>
<evidence type="ECO:0000313" key="4">
    <source>
        <dbReference type="Proteomes" id="UP000294498"/>
    </source>
</evidence>
<dbReference type="OrthoDB" id="634508at2"/>
<dbReference type="InterPro" id="IPR036291">
    <property type="entry name" value="NAD(P)-bd_dom_sf"/>
</dbReference>
<dbReference type="GO" id="GO:0016491">
    <property type="term" value="F:oxidoreductase activity"/>
    <property type="evidence" value="ECO:0007669"/>
    <property type="project" value="UniProtKB-KW"/>
</dbReference>
<evidence type="ECO:0000256" key="1">
    <source>
        <dbReference type="ARBA" id="ARBA00023002"/>
    </source>
</evidence>
<evidence type="ECO:0000259" key="2">
    <source>
        <dbReference type="SMART" id="SM00829"/>
    </source>
</evidence>
<organism evidence="3 4">
    <name type="scientific">Dinghuibacter silviterrae</name>
    <dbReference type="NCBI Taxonomy" id="1539049"/>
    <lineage>
        <taxon>Bacteria</taxon>
        <taxon>Pseudomonadati</taxon>
        <taxon>Bacteroidota</taxon>
        <taxon>Chitinophagia</taxon>
        <taxon>Chitinophagales</taxon>
        <taxon>Chitinophagaceae</taxon>
        <taxon>Dinghuibacter</taxon>
    </lineage>
</organism>
<dbReference type="AlphaFoldDB" id="A0A4R8DFG1"/>
<dbReference type="Pfam" id="PF08240">
    <property type="entry name" value="ADH_N"/>
    <property type="match status" value="1"/>
</dbReference>
<comment type="caution">
    <text evidence="3">The sequence shown here is derived from an EMBL/GenBank/DDBJ whole genome shotgun (WGS) entry which is preliminary data.</text>
</comment>
<dbReference type="PROSITE" id="PS01162">
    <property type="entry name" value="QOR_ZETA_CRYSTAL"/>
    <property type="match status" value="1"/>
</dbReference>
<dbReference type="PANTHER" id="PTHR11695:SF294">
    <property type="entry name" value="RETICULON-4-INTERACTING PROTEIN 1, MITOCHONDRIAL"/>
    <property type="match status" value="1"/>
</dbReference>
<sequence length="315" mass="33966">MKAIILTEPGGVDKLKVAEIPAPVPGDHEVLIQNKAISINPVDTFVRSRQQYVDYVLGEGAKEKPIILGWDVSGVVVDTGKAVTRFKKGDEVFGMVKFKGHGKAYAEYTTAPEDHLALKPANTTHEEAAAATLTALTAWQALVTYARIQKGDKVLIHAAAGGVGHYAVQIAKHFGAFVIGTGSPKNKEFVLGLGADQFIDYTTERFEVVVTDADIVLDSLDEPGRSLAALKKGGRLISILTQFDDALLEQARAKDVYTYRMSVYSDGEQMKAIAGLLAGGELRSHVSETYTFDQIAAAHQSVESGRTRGKIILKP</sequence>
<dbReference type="InterPro" id="IPR002364">
    <property type="entry name" value="Quin_OxRdtase/zeta-crystal_CS"/>
</dbReference>
<dbReference type="Gene3D" id="3.90.180.10">
    <property type="entry name" value="Medium-chain alcohol dehydrogenases, catalytic domain"/>
    <property type="match status" value="1"/>
</dbReference>
<dbReference type="GO" id="GO:0008270">
    <property type="term" value="F:zinc ion binding"/>
    <property type="evidence" value="ECO:0007669"/>
    <property type="project" value="InterPro"/>
</dbReference>
<protein>
    <submittedName>
        <fullName evidence="3">NADPH:quinone reductase-like Zn-dependent oxidoreductase</fullName>
    </submittedName>
</protein>
<dbReference type="InterPro" id="IPR020843">
    <property type="entry name" value="ER"/>
</dbReference>
<feature type="domain" description="Enoyl reductase (ER)" evidence="2">
    <location>
        <begin position="10"/>
        <end position="313"/>
    </location>
</feature>
<dbReference type="RefSeq" id="WP_133996194.1">
    <property type="nucleotide sequence ID" value="NZ_SODV01000002.1"/>
</dbReference>
<dbReference type="CDD" id="cd05289">
    <property type="entry name" value="MDR_like_2"/>
    <property type="match status" value="1"/>
</dbReference>
<dbReference type="PANTHER" id="PTHR11695">
    <property type="entry name" value="ALCOHOL DEHYDROGENASE RELATED"/>
    <property type="match status" value="1"/>
</dbReference>
<dbReference type="SUPFAM" id="SSF50129">
    <property type="entry name" value="GroES-like"/>
    <property type="match status" value="1"/>
</dbReference>